<name>A0ABQ7W906_SOLTU</name>
<dbReference type="Proteomes" id="UP000826656">
    <property type="component" value="Unassembled WGS sequence"/>
</dbReference>
<reference evidence="2 3" key="1">
    <citation type="journal article" date="2021" name="bioRxiv">
        <title>Chromosome-scale and haplotype-resolved genome assembly of a tetraploid potato cultivar.</title>
        <authorList>
            <person name="Sun H."/>
            <person name="Jiao W.-B."/>
            <person name="Krause K."/>
            <person name="Campoy J.A."/>
            <person name="Goel M."/>
            <person name="Folz-Donahue K."/>
            <person name="Kukat C."/>
            <person name="Huettel B."/>
            <person name="Schneeberger K."/>
        </authorList>
    </citation>
    <scope>NUCLEOTIDE SEQUENCE [LARGE SCALE GENOMIC DNA]</scope>
    <source>
        <strain evidence="2">SolTubOtavaFocal</strain>
        <tissue evidence="2">Leaves</tissue>
    </source>
</reference>
<dbReference type="PANTHER" id="PTHR45786:SF75">
    <property type="entry name" value="ATP-DEPENDENT DNA HELICASE"/>
    <property type="match status" value="1"/>
</dbReference>
<dbReference type="EMBL" id="JAIVGD010000003">
    <property type="protein sequence ID" value="KAH0777205.1"/>
    <property type="molecule type" value="Genomic_DNA"/>
</dbReference>
<protein>
    <recommendedName>
        <fullName evidence="1">Helitron helicase-like domain-containing protein</fullName>
    </recommendedName>
</protein>
<keyword evidence="3" id="KW-1185">Reference proteome</keyword>
<dbReference type="PANTHER" id="PTHR45786">
    <property type="entry name" value="DNA BINDING PROTEIN-LIKE"/>
    <property type="match status" value="1"/>
</dbReference>
<feature type="domain" description="Helitron helicase-like" evidence="1">
    <location>
        <begin position="364"/>
        <end position="422"/>
    </location>
</feature>
<dbReference type="InterPro" id="IPR025476">
    <property type="entry name" value="Helitron_helicase-like"/>
</dbReference>
<evidence type="ECO:0000259" key="1">
    <source>
        <dbReference type="Pfam" id="PF14214"/>
    </source>
</evidence>
<organism evidence="2 3">
    <name type="scientific">Solanum tuberosum</name>
    <name type="common">Potato</name>
    <dbReference type="NCBI Taxonomy" id="4113"/>
    <lineage>
        <taxon>Eukaryota</taxon>
        <taxon>Viridiplantae</taxon>
        <taxon>Streptophyta</taxon>
        <taxon>Embryophyta</taxon>
        <taxon>Tracheophyta</taxon>
        <taxon>Spermatophyta</taxon>
        <taxon>Magnoliopsida</taxon>
        <taxon>eudicotyledons</taxon>
        <taxon>Gunneridae</taxon>
        <taxon>Pentapetalae</taxon>
        <taxon>asterids</taxon>
        <taxon>lamiids</taxon>
        <taxon>Solanales</taxon>
        <taxon>Solanaceae</taxon>
        <taxon>Solanoideae</taxon>
        <taxon>Solaneae</taxon>
        <taxon>Solanum</taxon>
    </lineage>
</organism>
<sequence length="614" mass="70501">MEDHLKKPLRTTGVKRKILTDVDKPLQTVERVLPSNDQIEDAHVHEPRVKKQQKKVKRLAISDDNVDGGLTNGNFRRPSTHRLKKNQDCTYFHALRFEYEPPTFCCASGCINLAPNEVADDVYELFVADSDDAKLFRKNIRAYNSIFAFTSFGVKLDKELASSRKGVYSFKAQGQIYHDLPSLIPNNNRPRYFQLYFYDTDHELANRMTVLQDANLSEEVMTKLRNIMEGNPYTEFFSRLKEHTNLQNLQVRIAANASLDQRVYNKPSVDQVAAIWVDGNNPNTPFERDIAVHEHSGNKHRVKHYYGCYDPLQYPLILPKGEAGWHQGIQKCRKQINNSQTPTNTSIESARLSSTTAVGLLANEAQGPRDMRRRYMDAMALVQEFGRPDVFITVTCNPDWVEIQEQLRPGQLPQDRPDLLSIYNYIFRANKQCETFQEAAKERGLLESDNSISECLREAVTFKMPTTLRSLFATILVHCNPTDVRSLWDTYYGDMSEDFQRSHCTTTEAQLQCTLKSINYYLESMGQSVDKYGIPQIQQQLHQQNTRECREIIEEMNVKVPVKDAATESKLNQQQKQAFNTILQRVNSETEGLFFVDGPGGTGKHSYIGHYWPT</sequence>
<accession>A0ABQ7W906</accession>
<evidence type="ECO:0000313" key="3">
    <source>
        <dbReference type="Proteomes" id="UP000826656"/>
    </source>
</evidence>
<gene>
    <name evidence="2" type="ORF">KY290_008616</name>
</gene>
<dbReference type="Gene3D" id="3.40.50.300">
    <property type="entry name" value="P-loop containing nucleotide triphosphate hydrolases"/>
    <property type="match status" value="1"/>
</dbReference>
<evidence type="ECO:0000313" key="2">
    <source>
        <dbReference type="EMBL" id="KAH0777205.1"/>
    </source>
</evidence>
<dbReference type="InterPro" id="IPR027417">
    <property type="entry name" value="P-loop_NTPase"/>
</dbReference>
<proteinExistence type="predicted"/>
<comment type="caution">
    <text evidence="2">The sequence shown here is derived from an EMBL/GenBank/DDBJ whole genome shotgun (WGS) entry which is preliminary data.</text>
</comment>
<dbReference type="Pfam" id="PF14214">
    <property type="entry name" value="Helitron_like_N"/>
    <property type="match status" value="1"/>
</dbReference>